<evidence type="ECO:0000313" key="2">
    <source>
        <dbReference type="Proteomes" id="UP000675664"/>
    </source>
</evidence>
<evidence type="ECO:0000313" key="1">
    <source>
        <dbReference type="EMBL" id="MBR0600377.1"/>
    </source>
</evidence>
<dbReference type="InterPro" id="IPR052022">
    <property type="entry name" value="26kDa_periplasmic_antigen"/>
</dbReference>
<sequence length="216" mass="24009">MNQSISQNMNQSFSEGCTYNIMTLTGQGQVTAAPNLAVINLGVLTTGMNLEAVQAENARISQAVLRALQLMGVTEVKTFQYTIDKLYDYDNGTQIDRGYSVRNIFEIKTNNMEQIGSIIDTAVNYGANVVDFITFDVSDRVFYYQQALNLAVDNAIQKSRSIAMNLGLQRHPTPTRIVENSSTPGPFQQFQREIVATPIIPGNIMIEAFVTVDFIY</sequence>
<comment type="caution">
    <text evidence="1">The sequence shown here is derived from an EMBL/GenBank/DDBJ whole genome shotgun (WGS) entry which is preliminary data.</text>
</comment>
<dbReference type="EMBL" id="JAGSND010000026">
    <property type="protein sequence ID" value="MBR0600377.1"/>
    <property type="molecule type" value="Genomic_DNA"/>
</dbReference>
<proteinExistence type="predicted"/>
<dbReference type="PANTHER" id="PTHR34387:SF1">
    <property type="entry name" value="PERIPLASMIC IMMUNOGENIC PROTEIN"/>
    <property type="match status" value="1"/>
</dbReference>
<dbReference type="Pfam" id="PF04402">
    <property type="entry name" value="SIMPL"/>
    <property type="match status" value="1"/>
</dbReference>
<dbReference type="Gene3D" id="3.30.110.170">
    <property type="entry name" value="Protein of unknown function (DUF541), domain 1"/>
    <property type="match status" value="1"/>
</dbReference>
<reference evidence="1" key="1">
    <citation type="submission" date="2021-04" db="EMBL/GenBank/DDBJ databases">
        <title>Sinoanaerobacter chloroacetimidivorans sp. nov., an obligate anaerobic bacterium isolated from anaerobic sludge.</title>
        <authorList>
            <person name="Bao Y."/>
        </authorList>
    </citation>
    <scope>NUCLEOTIDE SEQUENCE</scope>
    <source>
        <strain evidence="1">BAD-6</strain>
    </source>
</reference>
<protein>
    <submittedName>
        <fullName evidence="1">SIMPL domain-containing protein</fullName>
    </submittedName>
</protein>
<dbReference type="AlphaFoldDB" id="A0A8J7W3T7"/>
<dbReference type="Proteomes" id="UP000675664">
    <property type="component" value="Unassembled WGS sequence"/>
</dbReference>
<dbReference type="RefSeq" id="WP_227020492.1">
    <property type="nucleotide sequence ID" value="NZ_JAGSND010000026.1"/>
</dbReference>
<dbReference type="InterPro" id="IPR007497">
    <property type="entry name" value="SIMPL/DUF541"/>
</dbReference>
<gene>
    <name evidence="1" type="ORF">KCX82_21140</name>
</gene>
<keyword evidence="2" id="KW-1185">Reference proteome</keyword>
<reference evidence="1" key="2">
    <citation type="submission" date="2021-04" db="EMBL/GenBank/DDBJ databases">
        <authorList>
            <person name="Liu J."/>
        </authorList>
    </citation>
    <scope>NUCLEOTIDE SEQUENCE</scope>
    <source>
        <strain evidence="1">BAD-6</strain>
    </source>
</reference>
<accession>A0A8J7W3T7</accession>
<dbReference type="GO" id="GO:0006974">
    <property type="term" value="P:DNA damage response"/>
    <property type="evidence" value="ECO:0007669"/>
    <property type="project" value="TreeGrafter"/>
</dbReference>
<dbReference type="PANTHER" id="PTHR34387">
    <property type="entry name" value="SLR1258 PROTEIN"/>
    <property type="match status" value="1"/>
</dbReference>
<name>A0A8J7W3T7_9FIRM</name>
<organism evidence="1 2">
    <name type="scientific">Sinanaerobacter chloroacetimidivorans</name>
    <dbReference type="NCBI Taxonomy" id="2818044"/>
    <lineage>
        <taxon>Bacteria</taxon>
        <taxon>Bacillati</taxon>
        <taxon>Bacillota</taxon>
        <taxon>Clostridia</taxon>
        <taxon>Peptostreptococcales</taxon>
        <taxon>Anaerovoracaceae</taxon>
        <taxon>Sinanaerobacter</taxon>
    </lineage>
</organism>
<dbReference type="Gene3D" id="3.30.70.2970">
    <property type="entry name" value="Protein of unknown function (DUF541), domain 2"/>
    <property type="match status" value="1"/>
</dbReference>